<dbReference type="PANTHER" id="PTHR33594">
    <property type="entry name" value="SUPERFAMILY HYDROLASE, PUTATIVE (AFU_ORTHOLOGUE AFUA_1G03035)-RELATED"/>
    <property type="match status" value="1"/>
</dbReference>
<accession>A0A6C0HCJ8</accession>
<protein>
    <recommendedName>
        <fullName evidence="2">HD domain-containing protein</fullName>
    </recommendedName>
</protein>
<sequence>MTAKHNMDETHGIMHSMNVLNYAHEIYESELPKNPFLIEQQKIIYVSAALHDMCDRKYIDEDIGIRYIQKFLEHRMDQNEIDITKKIITTMSYSKVKKNGFPELGEYQSAYHIVREADLLSAYDFDRCIIYKMKQSKENFENSFYDAKKLFEERMFQHNNDGLFITDYSKRESFILEQIALHRIHNWNKIIHNTIK</sequence>
<organism evidence="1">
    <name type="scientific">viral metagenome</name>
    <dbReference type="NCBI Taxonomy" id="1070528"/>
    <lineage>
        <taxon>unclassified sequences</taxon>
        <taxon>metagenomes</taxon>
        <taxon>organismal metagenomes</taxon>
    </lineage>
</organism>
<evidence type="ECO:0000313" key="1">
    <source>
        <dbReference type="EMBL" id="QHT77865.1"/>
    </source>
</evidence>
<reference evidence="1" key="1">
    <citation type="journal article" date="2020" name="Nature">
        <title>Giant virus diversity and host interactions through global metagenomics.</title>
        <authorList>
            <person name="Schulz F."/>
            <person name="Roux S."/>
            <person name="Paez-Espino D."/>
            <person name="Jungbluth S."/>
            <person name="Walsh D.A."/>
            <person name="Denef V.J."/>
            <person name="McMahon K.D."/>
            <person name="Konstantinidis K.T."/>
            <person name="Eloe-Fadrosh E.A."/>
            <person name="Kyrpides N.C."/>
            <person name="Woyke T."/>
        </authorList>
    </citation>
    <scope>NUCLEOTIDE SEQUENCE</scope>
    <source>
        <strain evidence="1">GVMAG-M-3300023179-90</strain>
    </source>
</reference>
<dbReference type="Gene3D" id="1.10.3210.10">
    <property type="entry name" value="Hypothetical protein af1432"/>
    <property type="match status" value="1"/>
</dbReference>
<evidence type="ECO:0008006" key="2">
    <source>
        <dbReference type="Google" id="ProtNLM"/>
    </source>
</evidence>
<dbReference type="EMBL" id="MN739922">
    <property type="protein sequence ID" value="QHT77865.1"/>
    <property type="molecule type" value="Genomic_DNA"/>
</dbReference>
<proteinExistence type="predicted"/>
<dbReference type="SUPFAM" id="SSF109604">
    <property type="entry name" value="HD-domain/PDEase-like"/>
    <property type="match status" value="1"/>
</dbReference>
<dbReference type="PANTHER" id="PTHR33594:SF1">
    <property type="entry name" value="HD_PDEASE DOMAIN-CONTAINING PROTEIN"/>
    <property type="match status" value="1"/>
</dbReference>
<dbReference type="AlphaFoldDB" id="A0A6C0HCJ8"/>
<name>A0A6C0HCJ8_9ZZZZ</name>